<feature type="compositionally biased region" description="Polar residues" evidence="1">
    <location>
        <begin position="149"/>
        <end position="161"/>
    </location>
</feature>
<evidence type="ECO:0000256" key="1">
    <source>
        <dbReference type="SAM" id="MobiDB-lite"/>
    </source>
</evidence>
<sequence>MDDPRRQQLDLVLPVLWQYGNQLMTEEEKNVLAVNNLSSMRELATLINNPAVVMNLPGLSMNTRAMLMDGGRGSGQLVSQRWVIEQPLAEQQSVPRPPGPKTRAARVENLSDQPEIPVSALPSTMPLPPPRAEDDVKGNVSHQFSSVNLVSTMSGPGTTTEGARGGASVSQTDLLLREPEQGAGGGGMAADRARVSSVLEVKADWQVELDPADTWESMTRDEAKMKEIMPGLQQAWGYAVKEQVALVAVTTYKFTIYMMRAPLQYGPKALLISDPIWWNQQNPSARACMLHFMSLAHERFPEKQQLAEAQVPATIPPGHRWLRSPGDWPWRAPTAFLMNARRYSINGIERLSNDLALQLAEALGLGGGNAEAADQPAENPAI</sequence>
<organism evidence="2 3">
    <name type="scientific">Coccomyxa viridis</name>
    <dbReference type="NCBI Taxonomy" id="1274662"/>
    <lineage>
        <taxon>Eukaryota</taxon>
        <taxon>Viridiplantae</taxon>
        <taxon>Chlorophyta</taxon>
        <taxon>core chlorophytes</taxon>
        <taxon>Trebouxiophyceae</taxon>
        <taxon>Trebouxiophyceae incertae sedis</taxon>
        <taxon>Coccomyxaceae</taxon>
        <taxon>Coccomyxa</taxon>
    </lineage>
</organism>
<gene>
    <name evidence="2" type="primary">g7934</name>
    <name evidence="2" type="ORF">VP750_LOCUS6813</name>
</gene>
<dbReference type="EMBL" id="CAXHTA020000012">
    <property type="protein sequence ID" value="CAL5225154.1"/>
    <property type="molecule type" value="Genomic_DNA"/>
</dbReference>
<accession>A0ABP1G1P5</accession>
<comment type="caution">
    <text evidence="2">The sequence shown here is derived from an EMBL/GenBank/DDBJ whole genome shotgun (WGS) entry which is preliminary data.</text>
</comment>
<dbReference type="Proteomes" id="UP001497392">
    <property type="component" value="Unassembled WGS sequence"/>
</dbReference>
<name>A0ABP1G1P5_9CHLO</name>
<evidence type="ECO:0000313" key="2">
    <source>
        <dbReference type="EMBL" id="CAL5225154.1"/>
    </source>
</evidence>
<feature type="region of interest" description="Disordered" evidence="1">
    <location>
        <begin position="88"/>
        <end position="137"/>
    </location>
</feature>
<reference evidence="2 3" key="1">
    <citation type="submission" date="2024-06" db="EMBL/GenBank/DDBJ databases">
        <authorList>
            <person name="Kraege A."/>
            <person name="Thomma B."/>
        </authorList>
    </citation>
    <scope>NUCLEOTIDE SEQUENCE [LARGE SCALE GENOMIC DNA]</scope>
</reference>
<proteinExistence type="predicted"/>
<feature type="region of interest" description="Disordered" evidence="1">
    <location>
        <begin position="149"/>
        <end position="168"/>
    </location>
</feature>
<protein>
    <submittedName>
        <fullName evidence="2">G7934 protein</fullName>
    </submittedName>
</protein>
<evidence type="ECO:0000313" key="3">
    <source>
        <dbReference type="Proteomes" id="UP001497392"/>
    </source>
</evidence>
<keyword evidence="3" id="KW-1185">Reference proteome</keyword>